<feature type="region of interest" description="Disordered" evidence="1">
    <location>
        <begin position="155"/>
        <end position="194"/>
    </location>
</feature>
<dbReference type="Pfam" id="PF08239">
    <property type="entry name" value="SH3_3"/>
    <property type="match status" value="1"/>
</dbReference>
<keyword evidence="4" id="KW-1185">Reference proteome</keyword>
<organism evidence="3 4">
    <name type="scientific">Cohnella terricola</name>
    <dbReference type="NCBI Taxonomy" id="1289167"/>
    <lineage>
        <taxon>Bacteria</taxon>
        <taxon>Bacillati</taxon>
        <taxon>Bacillota</taxon>
        <taxon>Bacilli</taxon>
        <taxon>Bacillales</taxon>
        <taxon>Paenibacillaceae</taxon>
        <taxon>Cohnella</taxon>
    </lineage>
</organism>
<dbReference type="EMBL" id="VNJJ01000003">
    <property type="protein sequence ID" value="TVY01928.1"/>
    <property type="molecule type" value="Genomic_DNA"/>
</dbReference>
<evidence type="ECO:0000259" key="2">
    <source>
        <dbReference type="SMART" id="SM00047"/>
    </source>
</evidence>
<evidence type="ECO:0000313" key="4">
    <source>
        <dbReference type="Proteomes" id="UP000316330"/>
    </source>
</evidence>
<dbReference type="SMART" id="SM00047">
    <property type="entry name" value="LYZ2"/>
    <property type="match status" value="1"/>
</dbReference>
<evidence type="ECO:0000313" key="3">
    <source>
        <dbReference type="EMBL" id="TVY01928.1"/>
    </source>
</evidence>
<feature type="domain" description="Mannosyl-glycoprotein endo-beta-N-acetylglucosamidase-like" evidence="2">
    <location>
        <begin position="209"/>
        <end position="325"/>
    </location>
</feature>
<accession>A0A559JPZ5</accession>
<dbReference type="OrthoDB" id="9816557at2"/>
<dbReference type="InterPro" id="IPR003646">
    <property type="entry name" value="SH3-like_bac-type"/>
</dbReference>
<sequence length="332" mass="36102">MRRITIRNLMICLLATALIWSLGTLYSSLTEALSIQPKDLHTDQVPQDPASPPPIPAVPISSVSQTVDIPKNKETEVHISSSVSAKPIQTYEVTAYYLNVRANGYPKSKIINVVEKGTRLEIVAKTDNGWLRIKGGGYVHGDYAKLVDVQAVPGEGANQADPIQGGKEDEEERKAEEGSDKPAEPVQPTSTVETLSGLSEENIAVIFEGTALAGHGLEKTVLEVEEDYGINALFTIAVMKLESGNGSSTLAKKKNNLFGLNASGANPHDKAYSFETKGDSVRKFGQLLSNNYVDKGYTTIEKIAGKYCPANSQWPKLVKNIMKKDFRKLNVI</sequence>
<feature type="compositionally biased region" description="Basic and acidic residues" evidence="1">
    <location>
        <begin position="172"/>
        <end position="183"/>
    </location>
</feature>
<dbReference type="Gene3D" id="2.30.30.40">
    <property type="entry name" value="SH3 Domains"/>
    <property type="match status" value="1"/>
</dbReference>
<comment type="caution">
    <text evidence="3">The sequence shown here is derived from an EMBL/GenBank/DDBJ whole genome shotgun (WGS) entry which is preliminary data.</text>
</comment>
<dbReference type="Proteomes" id="UP000316330">
    <property type="component" value="Unassembled WGS sequence"/>
</dbReference>
<dbReference type="Gene3D" id="1.10.530.10">
    <property type="match status" value="1"/>
</dbReference>
<name>A0A559JPZ5_9BACL</name>
<dbReference type="InterPro" id="IPR002901">
    <property type="entry name" value="MGlyc_endo_b_GlcNAc-like_dom"/>
</dbReference>
<dbReference type="AlphaFoldDB" id="A0A559JPZ5"/>
<gene>
    <name evidence="3" type="ORF">FPZ45_05635</name>
</gene>
<protein>
    <submittedName>
        <fullName evidence="3">SH3 domain-containing protein</fullName>
    </submittedName>
</protein>
<dbReference type="GO" id="GO:0004040">
    <property type="term" value="F:amidase activity"/>
    <property type="evidence" value="ECO:0007669"/>
    <property type="project" value="InterPro"/>
</dbReference>
<dbReference type="RefSeq" id="WP_144699315.1">
    <property type="nucleotide sequence ID" value="NZ_VNJJ01000003.1"/>
</dbReference>
<reference evidence="3 4" key="1">
    <citation type="submission" date="2019-07" db="EMBL/GenBank/DDBJ databases">
        <authorList>
            <person name="Kim J."/>
        </authorList>
    </citation>
    <scope>NUCLEOTIDE SEQUENCE [LARGE SCALE GENOMIC DNA]</scope>
    <source>
        <strain evidence="3 4">G13</strain>
    </source>
</reference>
<proteinExistence type="predicted"/>
<dbReference type="Pfam" id="PF01832">
    <property type="entry name" value="Glucosaminidase"/>
    <property type="match status" value="1"/>
</dbReference>
<evidence type="ECO:0000256" key="1">
    <source>
        <dbReference type="SAM" id="MobiDB-lite"/>
    </source>
</evidence>